<evidence type="ECO:0000313" key="5">
    <source>
        <dbReference type="Proteomes" id="UP000092714"/>
    </source>
</evidence>
<dbReference type="AlphaFoldDB" id="A0A173YK64"/>
<dbReference type="OrthoDB" id="494991at2"/>
<accession>A0A173YK64</accession>
<dbReference type="eggNOG" id="COG1309">
    <property type="taxonomic scope" value="Bacteria"/>
</dbReference>
<dbReference type="Proteomes" id="UP000092714">
    <property type="component" value="Unassembled WGS sequence"/>
</dbReference>
<dbReference type="RefSeq" id="WP_027096770.1">
    <property type="nucleotide sequence ID" value="NZ_CABHIH010000002.1"/>
</dbReference>
<evidence type="ECO:0000256" key="2">
    <source>
        <dbReference type="PROSITE-ProRule" id="PRU00335"/>
    </source>
</evidence>
<dbReference type="InterPro" id="IPR036271">
    <property type="entry name" value="Tet_transcr_reg_TetR-rel_C_sf"/>
</dbReference>
<dbReference type="InterPro" id="IPR001647">
    <property type="entry name" value="HTH_TetR"/>
</dbReference>
<dbReference type="SUPFAM" id="SSF48498">
    <property type="entry name" value="Tetracyclin repressor-like, C-terminal domain"/>
    <property type="match status" value="1"/>
</dbReference>
<dbReference type="Gene3D" id="1.10.357.10">
    <property type="entry name" value="Tetracycline Repressor, domain 2"/>
    <property type="match status" value="1"/>
</dbReference>
<keyword evidence="1 2" id="KW-0238">DNA-binding</keyword>
<evidence type="ECO:0000313" key="4">
    <source>
        <dbReference type="EMBL" id="OBY10683.1"/>
    </source>
</evidence>
<name>A0A173YK64_9CLOT</name>
<feature type="domain" description="HTH tetR-type" evidence="3">
    <location>
        <begin position="10"/>
        <end position="70"/>
    </location>
</feature>
<dbReference type="GeneID" id="42777860"/>
<protein>
    <recommendedName>
        <fullName evidence="3">HTH tetR-type domain-containing protein</fullName>
    </recommendedName>
</protein>
<dbReference type="InterPro" id="IPR050624">
    <property type="entry name" value="HTH-type_Tx_Regulator"/>
</dbReference>
<dbReference type="Pfam" id="PF00440">
    <property type="entry name" value="TetR_N"/>
    <property type="match status" value="1"/>
</dbReference>
<evidence type="ECO:0000256" key="1">
    <source>
        <dbReference type="ARBA" id="ARBA00023125"/>
    </source>
</evidence>
<dbReference type="SUPFAM" id="SSF46689">
    <property type="entry name" value="Homeodomain-like"/>
    <property type="match status" value="1"/>
</dbReference>
<evidence type="ECO:0000259" key="3">
    <source>
        <dbReference type="PROSITE" id="PS50977"/>
    </source>
</evidence>
<dbReference type="PROSITE" id="PS50977">
    <property type="entry name" value="HTH_TETR_2"/>
    <property type="match status" value="1"/>
</dbReference>
<proteinExistence type="predicted"/>
<comment type="caution">
    <text evidence="4">The sequence shown here is derived from an EMBL/GenBank/DDBJ whole genome shotgun (WGS) entry which is preliminary data.</text>
</comment>
<dbReference type="InterPro" id="IPR009057">
    <property type="entry name" value="Homeodomain-like_sf"/>
</dbReference>
<dbReference type="PANTHER" id="PTHR43479:SF11">
    <property type="entry name" value="ACREF_ENVCD OPERON REPRESSOR-RELATED"/>
    <property type="match status" value="1"/>
</dbReference>
<dbReference type="PANTHER" id="PTHR43479">
    <property type="entry name" value="ACREF/ENVCD OPERON REPRESSOR-RELATED"/>
    <property type="match status" value="1"/>
</dbReference>
<reference evidence="4 5" key="1">
    <citation type="submission" date="2016-06" db="EMBL/GenBank/DDBJ databases">
        <authorList>
            <person name="Kjaerup R.B."/>
            <person name="Dalgaard T.S."/>
            <person name="Juul-Madsen H.R."/>
        </authorList>
    </citation>
    <scope>NUCLEOTIDE SEQUENCE [LARGE SCALE GENOMIC DNA]</scope>
    <source>
        <strain evidence="4 5">373-A1</strain>
    </source>
</reference>
<organism evidence="4 5">
    <name type="scientific">Clostridium paraputrificum</name>
    <dbReference type="NCBI Taxonomy" id="29363"/>
    <lineage>
        <taxon>Bacteria</taxon>
        <taxon>Bacillati</taxon>
        <taxon>Bacillota</taxon>
        <taxon>Clostridia</taxon>
        <taxon>Eubacteriales</taxon>
        <taxon>Clostridiaceae</taxon>
        <taxon>Clostridium</taxon>
    </lineage>
</organism>
<keyword evidence="5" id="KW-1185">Reference proteome</keyword>
<feature type="DNA-binding region" description="H-T-H motif" evidence="2">
    <location>
        <begin position="33"/>
        <end position="52"/>
    </location>
</feature>
<gene>
    <name evidence="4" type="ORF">CP373A1_09245</name>
</gene>
<dbReference type="EMBL" id="MAPZ01000019">
    <property type="protein sequence ID" value="OBY10683.1"/>
    <property type="molecule type" value="Genomic_DNA"/>
</dbReference>
<dbReference type="GO" id="GO:0003677">
    <property type="term" value="F:DNA binding"/>
    <property type="evidence" value="ECO:0007669"/>
    <property type="project" value="UniProtKB-UniRule"/>
</dbReference>
<sequence length="198" mass="23114">MRRNSYKCTSDTKEKLLSATIKLVKEKGVKNTTIRDICKNSGVSNGAFYHYYNSKEELLKDTYYQIDKLVTPDFIKSCNDMEIMHGLYEILKIYVLFIVNEAGILVKEYHKVLLDGVNISVFDPKRPYYQAIKEQLNRCIDEGVISSGYTLEYLTNYCIRFLRGLIFDWGIHNGDYNLLEQFEMDFKTIMAGVLINEY</sequence>
<dbReference type="PRINTS" id="PR00455">
    <property type="entry name" value="HTHTETR"/>
</dbReference>